<protein>
    <submittedName>
        <fullName evidence="7">Flagellar biosynthesis protein FliA</fullName>
    </submittedName>
</protein>
<evidence type="ECO:0000259" key="5">
    <source>
        <dbReference type="Pfam" id="PF04542"/>
    </source>
</evidence>
<keyword evidence="4" id="KW-0804">Transcription</keyword>
<dbReference type="SUPFAM" id="SSF88946">
    <property type="entry name" value="Sigma2 domain of RNA polymerase sigma factors"/>
    <property type="match status" value="1"/>
</dbReference>
<dbReference type="OrthoDB" id="9799825at2"/>
<evidence type="ECO:0000256" key="1">
    <source>
        <dbReference type="ARBA" id="ARBA00023015"/>
    </source>
</evidence>
<dbReference type="Gene3D" id="1.20.140.160">
    <property type="match status" value="1"/>
</dbReference>
<gene>
    <name evidence="7" type="ORF">CTB96_11605</name>
</gene>
<dbReference type="InterPro" id="IPR013324">
    <property type="entry name" value="RNA_pol_sigma_r3/r4-like"/>
</dbReference>
<dbReference type="GO" id="GO:0003677">
    <property type="term" value="F:DNA binding"/>
    <property type="evidence" value="ECO:0007669"/>
    <property type="project" value="UniProtKB-KW"/>
</dbReference>
<keyword evidence="3" id="KW-0238">DNA-binding</keyword>
<name>A0A317ZQH3_9MICO</name>
<dbReference type="GO" id="GO:0006352">
    <property type="term" value="P:DNA-templated transcription initiation"/>
    <property type="evidence" value="ECO:0007669"/>
    <property type="project" value="InterPro"/>
</dbReference>
<dbReference type="AlphaFoldDB" id="A0A317ZQH3"/>
<dbReference type="InterPro" id="IPR007627">
    <property type="entry name" value="RNA_pol_sigma70_r2"/>
</dbReference>
<dbReference type="Gene3D" id="1.10.1740.10">
    <property type="match status" value="1"/>
</dbReference>
<proteinExistence type="predicted"/>
<dbReference type="EMBL" id="QHLY01000012">
    <property type="protein sequence ID" value="PXA67379.1"/>
    <property type="molecule type" value="Genomic_DNA"/>
</dbReference>
<reference evidence="7 8" key="1">
    <citation type="submission" date="2018-05" db="EMBL/GenBank/DDBJ databases">
        <title>Genetic diversity of glacier-inhabiting Cryobacterium bacteria in China and description of Cryobacterium mengkeensis sp. nov. and Arthrobacter glacialis sp. nov.</title>
        <authorList>
            <person name="Liu Q."/>
            <person name="Xin Y.-H."/>
        </authorList>
    </citation>
    <scope>NUCLEOTIDE SEQUENCE [LARGE SCALE GENOMIC DNA]</scope>
    <source>
        <strain evidence="7 8">SK-1</strain>
    </source>
</reference>
<dbReference type="Pfam" id="PF04542">
    <property type="entry name" value="Sigma70_r2"/>
    <property type="match status" value="1"/>
</dbReference>
<organism evidence="7 8">
    <name type="scientific">Cryobacterium arcticum</name>
    <dbReference type="NCBI Taxonomy" id="670052"/>
    <lineage>
        <taxon>Bacteria</taxon>
        <taxon>Bacillati</taxon>
        <taxon>Actinomycetota</taxon>
        <taxon>Actinomycetes</taxon>
        <taxon>Micrococcales</taxon>
        <taxon>Microbacteriaceae</taxon>
        <taxon>Cryobacterium</taxon>
    </lineage>
</organism>
<evidence type="ECO:0000256" key="3">
    <source>
        <dbReference type="ARBA" id="ARBA00023125"/>
    </source>
</evidence>
<keyword evidence="7" id="KW-0969">Cilium</keyword>
<evidence type="ECO:0000256" key="4">
    <source>
        <dbReference type="ARBA" id="ARBA00023163"/>
    </source>
</evidence>
<evidence type="ECO:0000259" key="6">
    <source>
        <dbReference type="Pfam" id="PF04545"/>
    </source>
</evidence>
<keyword evidence="1" id="KW-0805">Transcription regulation</keyword>
<dbReference type="GO" id="GO:0016987">
    <property type="term" value="F:sigma factor activity"/>
    <property type="evidence" value="ECO:0007669"/>
    <property type="project" value="UniProtKB-KW"/>
</dbReference>
<feature type="domain" description="RNA polymerase sigma-70 region 4" evidence="6">
    <location>
        <begin position="171"/>
        <end position="216"/>
    </location>
</feature>
<dbReference type="NCBIfam" id="TIGR02937">
    <property type="entry name" value="sigma70-ECF"/>
    <property type="match status" value="1"/>
</dbReference>
<keyword evidence="7" id="KW-0282">Flagellum</keyword>
<dbReference type="InterPro" id="IPR007630">
    <property type="entry name" value="RNA_pol_sigma70_r4"/>
</dbReference>
<dbReference type="SUPFAM" id="SSF88659">
    <property type="entry name" value="Sigma3 and sigma4 domains of RNA polymerase sigma factors"/>
    <property type="match status" value="2"/>
</dbReference>
<sequence>MNRTERNRLVVENLPLVGYLVSEVWAKARHLSRDDLASAGSLALITSADAFDPDLGVPFGAFARRRIIGAFADEMRSNDWATRMARRRIKETRQVQETLAAALGRSATVDEVASALGVDRETALAGLADADRTLTTLDDNTAEFLVADTVLPEESLLSTERLAYLRAAVLALPERMRLIVEQVYFEDRSVKEIAADLGITHSAVSQQRSEAIRLLRDGLGTHYADDPEVEHVPESTIAPARRSAYLSRLADQAMLGMAHLAHDSVVPAQPSLSTSVPADGLPGVNLPLGIAIEPRELFSSNG</sequence>
<keyword evidence="7" id="KW-0966">Cell projection</keyword>
<dbReference type="RefSeq" id="WP_110127063.1">
    <property type="nucleotide sequence ID" value="NZ_QHLY01000012.1"/>
</dbReference>
<evidence type="ECO:0000256" key="2">
    <source>
        <dbReference type="ARBA" id="ARBA00023082"/>
    </source>
</evidence>
<keyword evidence="8" id="KW-1185">Reference proteome</keyword>
<dbReference type="Pfam" id="PF04545">
    <property type="entry name" value="Sigma70_r4"/>
    <property type="match status" value="1"/>
</dbReference>
<accession>A0A317ZQH3</accession>
<feature type="domain" description="RNA polymerase sigma-70 region 2" evidence="5">
    <location>
        <begin position="9"/>
        <end position="80"/>
    </location>
</feature>
<dbReference type="InterPro" id="IPR014284">
    <property type="entry name" value="RNA_pol_sigma-70_dom"/>
</dbReference>
<dbReference type="CDD" id="cd06171">
    <property type="entry name" value="Sigma70_r4"/>
    <property type="match status" value="1"/>
</dbReference>
<dbReference type="PANTHER" id="PTHR30385">
    <property type="entry name" value="SIGMA FACTOR F FLAGELLAR"/>
    <property type="match status" value="1"/>
</dbReference>
<evidence type="ECO:0000313" key="7">
    <source>
        <dbReference type="EMBL" id="PXA67379.1"/>
    </source>
</evidence>
<dbReference type="InterPro" id="IPR013325">
    <property type="entry name" value="RNA_pol_sigma_r2"/>
</dbReference>
<keyword evidence="2" id="KW-0731">Sigma factor</keyword>
<dbReference type="Proteomes" id="UP000246722">
    <property type="component" value="Unassembled WGS sequence"/>
</dbReference>
<comment type="caution">
    <text evidence="7">The sequence shown here is derived from an EMBL/GenBank/DDBJ whole genome shotgun (WGS) entry which is preliminary data.</text>
</comment>
<evidence type="ECO:0000313" key="8">
    <source>
        <dbReference type="Proteomes" id="UP000246722"/>
    </source>
</evidence>